<dbReference type="PANTHER" id="PTHR13007">
    <property type="entry name" value="PRE-MRNA SPLICING FACTOR-RELATED"/>
    <property type="match status" value="1"/>
</dbReference>
<accession>A0A9W8I070</accession>
<dbReference type="GO" id="GO:0005682">
    <property type="term" value="C:U5 snRNP"/>
    <property type="evidence" value="ECO:0007669"/>
    <property type="project" value="TreeGrafter"/>
</dbReference>
<proteinExistence type="inferred from homology"/>
<keyword evidence="7" id="KW-0539">Nucleus</keyword>
<keyword evidence="6" id="KW-0508">mRNA splicing</keyword>
<comment type="caution">
    <text evidence="9">The sequence shown here is derived from an EMBL/GenBank/DDBJ whole genome shotgun (WGS) entry which is preliminary data.</text>
</comment>
<evidence type="ECO:0000256" key="6">
    <source>
        <dbReference type="ARBA" id="ARBA00023187"/>
    </source>
</evidence>
<feature type="domain" description="Prp18" evidence="8">
    <location>
        <begin position="51"/>
        <end position="191"/>
    </location>
</feature>
<dbReference type="Pfam" id="PF02840">
    <property type="entry name" value="Prp18"/>
    <property type="match status" value="1"/>
</dbReference>
<sequence length="200" mass="23316">MLDDLKRQAQMNDEDDKRKQKLQTLLDYDVSDISVALLRNDMDRLNTLLYVYFKRVLYEWDDFLSMRPDEERLSVEGKMAMATQRQSAEYLKPLFRSLKARTLQADIVARITEIARHMIDREYMKANDAYLQLSIGNAPWPVGVTQVGIHSRASRETINADKVAHVLNNETQRKWIQSIKRLIRFAQTKYPPADLAKLVG</sequence>
<dbReference type="OrthoDB" id="10261918at2759"/>
<comment type="similarity">
    <text evidence="2">Belongs to the PRP18 family.</text>
</comment>
<evidence type="ECO:0000259" key="8">
    <source>
        <dbReference type="Pfam" id="PF02840"/>
    </source>
</evidence>
<evidence type="ECO:0000313" key="10">
    <source>
        <dbReference type="Proteomes" id="UP001139887"/>
    </source>
</evidence>
<organism evidence="9 10">
    <name type="scientific">Coemansia brasiliensis</name>
    <dbReference type="NCBI Taxonomy" id="2650707"/>
    <lineage>
        <taxon>Eukaryota</taxon>
        <taxon>Fungi</taxon>
        <taxon>Fungi incertae sedis</taxon>
        <taxon>Zoopagomycota</taxon>
        <taxon>Kickxellomycotina</taxon>
        <taxon>Kickxellomycetes</taxon>
        <taxon>Kickxellales</taxon>
        <taxon>Kickxellaceae</taxon>
        <taxon>Coemansia</taxon>
    </lineage>
</organism>
<dbReference type="InterPro" id="IPR039979">
    <property type="entry name" value="PRPF18"/>
</dbReference>
<evidence type="ECO:0000256" key="1">
    <source>
        <dbReference type="ARBA" id="ARBA00004123"/>
    </source>
</evidence>
<reference evidence="9" key="1">
    <citation type="submission" date="2022-07" db="EMBL/GenBank/DDBJ databases">
        <title>Phylogenomic reconstructions and comparative analyses of Kickxellomycotina fungi.</title>
        <authorList>
            <person name="Reynolds N.K."/>
            <person name="Stajich J.E."/>
            <person name="Barry K."/>
            <person name="Grigoriev I.V."/>
            <person name="Crous P."/>
            <person name="Smith M.E."/>
        </authorList>
    </citation>
    <scope>NUCLEOTIDE SEQUENCE</scope>
    <source>
        <strain evidence="9">NRRL 1566</strain>
    </source>
</reference>
<dbReference type="SUPFAM" id="SSF47938">
    <property type="entry name" value="Functional domain of the splicing factor Prp18"/>
    <property type="match status" value="1"/>
</dbReference>
<gene>
    <name evidence="9" type="ORF">IWW36_006166</name>
</gene>
<dbReference type="EMBL" id="JANBUW010002072">
    <property type="protein sequence ID" value="KAJ2841710.1"/>
    <property type="molecule type" value="Genomic_DNA"/>
</dbReference>
<name>A0A9W8I070_9FUNG</name>
<keyword evidence="5" id="KW-0747">Spliceosome</keyword>
<keyword evidence="10" id="KW-1185">Reference proteome</keyword>
<comment type="subcellular location">
    <subcellularLocation>
        <location evidence="1">Nucleus</location>
    </subcellularLocation>
</comment>
<evidence type="ECO:0000256" key="5">
    <source>
        <dbReference type="ARBA" id="ARBA00022728"/>
    </source>
</evidence>
<dbReference type="Gene3D" id="1.20.940.10">
    <property type="entry name" value="Functional domain of the splicing factor Prp18"/>
    <property type="match status" value="1"/>
</dbReference>
<dbReference type="GO" id="GO:0046540">
    <property type="term" value="C:U4/U6 x U5 tri-snRNP complex"/>
    <property type="evidence" value="ECO:0007669"/>
    <property type="project" value="TreeGrafter"/>
</dbReference>
<dbReference type="GO" id="GO:0000350">
    <property type="term" value="P:generation of catalytic spliceosome for second transesterification step"/>
    <property type="evidence" value="ECO:0007669"/>
    <property type="project" value="TreeGrafter"/>
</dbReference>
<dbReference type="AlphaFoldDB" id="A0A9W8I070"/>
<dbReference type="GO" id="GO:0071021">
    <property type="term" value="C:U2-type post-spliceosomal complex"/>
    <property type="evidence" value="ECO:0007669"/>
    <property type="project" value="TreeGrafter"/>
</dbReference>
<dbReference type="Proteomes" id="UP001139887">
    <property type="component" value="Unassembled WGS sequence"/>
</dbReference>
<evidence type="ECO:0000256" key="7">
    <source>
        <dbReference type="ARBA" id="ARBA00023242"/>
    </source>
</evidence>
<evidence type="ECO:0000313" key="9">
    <source>
        <dbReference type="EMBL" id="KAJ2841710.1"/>
    </source>
</evidence>
<protein>
    <recommendedName>
        <fullName evidence="3">Pre-mRNA-splicing factor 18</fullName>
    </recommendedName>
</protein>
<dbReference type="InterPro" id="IPR004098">
    <property type="entry name" value="Prp18"/>
</dbReference>
<evidence type="ECO:0000256" key="4">
    <source>
        <dbReference type="ARBA" id="ARBA00022664"/>
    </source>
</evidence>
<dbReference type="PANTHER" id="PTHR13007:SF19">
    <property type="entry name" value="PRE-MRNA-SPLICING FACTOR 18"/>
    <property type="match status" value="1"/>
</dbReference>
<evidence type="ECO:0000256" key="3">
    <source>
        <dbReference type="ARBA" id="ARBA00018242"/>
    </source>
</evidence>
<keyword evidence="4" id="KW-0507">mRNA processing</keyword>
<evidence type="ECO:0000256" key="2">
    <source>
        <dbReference type="ARBA" id="ARBA00008137"/>
    </source>
</evidence>